<dbReference type="InterPro" id="IPR037239">
    <property type="entry name" value="OSBP_sf"/>
</dbReference>
<feature type="region of interest" description="Disordered" evidence="11">
    <location>
        <begin position="695"/>
        <end position="719"/>
    </location>
</feature>
<evidence type="ECO:0000259" key="12">
    <source>
        <dbReference type="PROSITE" id="PS50003"/>
    </source>
</evidence>
<keyword evidence="5" id="KW-0446">Lipid-binding</keyword>
<comment type="function">
    <text evidence="7">Interacts with OSBPL11 to function as lipid transfer proteins. Together they form a heterodimer that localizes at the ER-trans-Golgi membrane contact sites, and exchanges phosphatidylserine (1,2-diacyl-sn-glycero-3-phospho-L-serine, PS) for phosphatidylinositol-4-phosphate (1,2-diacyl-sn-glycero-3-phospho-(1D-myo-inositol 4-phosphate), PI(4)P) between the two organelles, a step that is critical for sphingomyelin synthesis in the Golgi complex.</text>
</comment>
<dbReference type="FunFam" id="1.10.287.2720:FF:000001">
    <property type="entry name" value="Oxysterol-binding OBPalpha"/>
    <property type="match status" value="1"/>
</dbReference>
<dbReference type="SMART" id="SM00233">
    <property type="entry name" value="PH"/>
    <property type="match status" value="1"/>
</dbReference>
<accession>A0AAD9URK6</accession>
<dbReference type="InterPro" id="IPR000648">
    <property type="entry name" value="Oxysterol-bd"/>
</dbReference>
<dbReference type="PROSITE" id="PS01013">
    <property type="entry name" value="OSBP"/>
    <property type="match status" value="1"/>
</dbReference>
<feature type="compositionally biased region" description="Basic and acidic residues" evidence="11">
    <location>
        <begin position="705"/>
        <end position="714"/>
    </location>
</feature>
<protein>
    <recommendedName>
        <fullName evidence="9">Oxysterol-binding protein</fullName>
    </recommendedName>
</protein>
<dbReference type="EMBL" id="JARQWQ010000205">
    <property type="protein sequence ID" value="KAK2547190.1"/>
    <property type="molecule type" value="Genomic_DNA"/>
</dbReference>
<comment type="catalytic activity">
    <reaction evidence="6">
        <text>a 1,2-diacyl-sn-glycero-3-phospho-(1D-myo-inositol 4-phosphate)(out) + a 1,2-diacyl-sn-glycero-3-phospho-L-serine(in) = a 1,2-diacyl-sn-glycero-3-phospho-(1D-myo-inositol 4-phosphate)(in) + a 1,2-diacyl-sn-glycero-3-phospho-L-serine(out)</text>
        <dbReference type="Rhea" id="RHEA:81667"/>
        <dbReference type="ChEBI" id="CHEBI:57262"/>
        <dbReference type="ChEBI" id="CHEBI:58178"/>
    </reaction>
</comment>
<dbReference type="SUPFAM" id="SSF144000">
    <property type="entry name" value="Oxysterol-binding protein-like"/>
    <property type="match status" value="1"/>
</dbReference>
<proteinExistence type="inferred from homology"/>
<comment type="similarity">
    <text evidence="1 8">Belongs to the OSBP family.</text>
</comment>
<evidence type="ECO:0000256" key="4">
    <source>
        <dbReference type="ARBA" id="ARBA00023055"/>
    </source>
</evidence>
<dbReference type="AlphaFoldDB" id="A0AAD9URK6"/>
<evidence type="ECO:0000256" key="2">
    <source>
        <dbReference type="ARBA" id="ARBA00022448"/>
    </source>
</evidence>
<dbReference type="PANTHER" id="PTHR10972:SF200">
    <property type="entry name" value="OXYSTEROL-BINDING PROTEIN-RELATED PROTEIN 9"/>
    <property type="match status" value="1"/>
</dbReference>
<evidence type="ECO:0000256" key="11">
    <source>
        <dbReference type="SAM" id="MobiDB-lite"/>
    </source>
</evidence>
<dbReference type="Gene3D" id="2.40.160.120">
    <property type="match status" value="1"/>
</dbReference>
<dbReference type="FunFam" id="2.30.29.30:FF:000089">
    <property type="entry name" value="Oxysterol-binding protein"/>
    <property type="match status" value="1"/>
</dbReference>
<evidence type="ECO:0000256" key="3">
    <source>
        <dbReference type="ARBA" id="ARBA00022553"/>
    </source>
</evidence>
<dbReference type="Pfam" id="PF00169">
    <property type="entry name" value="PH"/>
    <property type="match status" value="1"/>
</dbReference>
<evidence type="ECO:0000256" key="6">
    <source>
        <dbReference type="ARBA" id="ARBA00050284"/>
    </source>
</evidence>
<reference evidence="13" key="2">
    <citation type="journal article" date="2023" name="Science">
        <title>Genomic signatures of disease resistance in endangered staghorn corals.</title>
        <authorList>
            <person name="Vollmer S.V."/>
            <person name="Selwyn J.D."/>
            <person name="Despard B.A."/>
            <person name="Roesel C.L."/>
        </authorList>
    </citation>
    <scope>NUCLEOTIDE SEQUENCE</scope>
    <source>
        <strain evidence="13">K2</strain>
    </source>
</reference>
<dbReference type="Proteomes" id="UP001249851">
    <property type="component" value="Unassembled WGS sequence"/>
</dbReference>
<evidence type="ECO:0000256" key="8">
    <source>
        <dbReference type="RuleBase" id="RU003844"/>
    </source>
</evidence>
<dbReference type="InterPro" id="IPR018494">
    <property type="entry name" value="Oxysterol-bd_CS"/>
</dbReference>
<dbReference type="PANTHER" id="PTHR10972">
    <property type="entry name" value="OXYSTEROL-BINDING PROTEIN-RELATED"/>
    <property type="match status" value="1"/>
</dbReference>
<feature type="coiled-coil region" evidence="10">
    <location>
        <begin position="120"/>
        <end position="147"/>
    </location>
</feature>
<dbReference type="Gene3D" id="1.10.287.2720">
    <property type="match status" value="1"/>
</dbReference>
<dbReference type="Gene3D" id="2.30.29.30">
    <property type="entry name" value="Pleckstrin-homology domain (PH domain)/Phosphotyrosine-binding domain (PTB)"/>
    <property type="match status" value="1"/>
</dbReference>
<keyword evidence="2 9" id="KW-0813">Transport</keyword>
<dbReference type="Pfam" id="PF01237">
    <property type="entry name" value="Oxysterol_BP"/>
    <property type="match status" value="1"/>
</dbReference>
<evidence type="ECO:0000256" key="7">
    <source>
        <dbReference type="ARBA" id="ARBA00055284"/>
    </source>
</evidence>
<feature type="region of interest" description="Disordered" evidence="11">
    <location>
        <begin position="189"/>
        <end position="309"/>
    </location>
</feature>
<keyword evidence="3" id="KW-0597">Phosphoprotein</keyword>
<dbReference type="GO" id="GO:0005794">
    <property type="term" value="C:Golgi apparatus"/>
    <property type="evidence" value="ECO:0007669"/>
    <property type="project" value="TreeGrafter"/>
</dbReference>
<evidence type="ECO:0000256" key="9">
    <source>
        <dbReference type="RuleBase" id="RU003845"/>
    </source>
</evidence>
<reference evidence="13" key="1">
    <citation type="journal article" date="2023" name="G3 (Bethesda)">
        <title>Whole genome assembly and annotation of the endangered Caribbean coral Acropora cervicornis.</title>
        <authorList>
            <person name="Selwyn J.D."/>
            <person name="Vollmer S.V."/>
        </authorList>
    </citation>
    <scope>NUCLEOTIDE SEQUENCE</scope>
    <source>
        <strain evidence="13">K2</strain>
    </source>
</reference>
<keyword evidence="4 9" id="KW-0445">Lipid transport</keyword>
<organism evidence="13 14">
    <name type="scientific">Acropora cervicornis</name>
    <name type="common">Staghorn coral</name>
    <dbReference type="NCBI Taxonomy" id="6130"/>
    <lineage>
        <taxon>Eukaryota</taxon>
        <taxon>Metazoa</taxon>
        <taxon>Cnidaria</taxon>
        <taxon>Anthozoa</taxon>
        <taxon>Hexacorallia</taxon>
        <taxon>Scleractinia</taxon>
        <taxon>Astrocoeniina</taxon>
        <taxon>Acroporidae</taxon>
        <taxon>Acropora</taxon>
    </lineage>
</organism>
<dbReference type="FunFam" id="2.40.160.120:FF:000002">
    <property type="entry name" value="Oxysterol-binding protein"/>
    <property type="match status" value="1"/>
</dbReference>
<evidence type="ECO:0000313" key="13">
    <source>
        <dbReference type="EMBL" id="KAK2547190.1"/>
    </source>
</evidence>
<name>A0AAD9URK6_ACRCE</name>
<evidence type="ECO:0000256" key="5">
    <source>
        <dbReference type="ARBA" id="ARBA00023121"/>
    </source>
</evidence>
<feature type="compositionally biased region" description="Polar residues" evidence="11">
    <location>
        <begin position="292"/>
        <end position="305"/>
    </location>
</feature>
<feature type="domain" description="PH" evidence="12">
    <location>
        <begin position="2"/>
        <end position="99"/>
    </location>
</feature>
<dbReference type="InterPro" id="IPR011993">
    <property type="entry name" value="PH-like_dom_sf"/>
</dbReference>
<dbReference type="GO" id="GO:0005829">
    <property type="term" value="C:cytosol"/>
    <property type="evidence" value="ECO:0007669"/>
    <property type="project" value="TreeGrafter"/>
</dbReference>
<keyword evidence="10" id="KW-0175">Coiled coil</keyword>
<evidence type="ECO:0000256" key="10">
    <source>
        <dbReference type="SAM" id="Coils"/>
    </source>
</evidence>
<feature type="compositionally biased region" description="Low complexity" evidence="11">
    <location>
        <begin position="244"/>
        <end position="262"/>
    </location>
</feature>
<feature type="compositionally biased region" description="Polar residues" evidence="11">
    <location>
        <begin position="210"/>
        <end position="241"/>
    </location>
</feature>
<sequence length="756" mass="85516">MAVVMEGPLSKWTNVVKGWQYRWFVLDDNTGLLSYYTSKDKMMRGTRRGCLRLKGANIGIDDEDDSTFTISCDQKTFHFQARDSEERERWIRALEDTIKRHSQARKRPMPGFQTLFDPSQENLETRLAEAEAYQKILEQQLKALHAKMNGDTGSQDSQRYAILKETSNKMLESMNACLRQMHTIKSECEDARKTAPLPNDEETRPIISDQDLSSNGTVLSEDQTNGTDNTAKQDTENNTEPRTLKPSKSDSSLSVRSKSSLSEDAEINDLESSKTTSRSNRELSSAGRAVPAQSSVDNSGTQTQGVYKVTPTRGNLVPLTSYSSSDDEDEAEFFDADEYHESGSILSSSPPCNNPLSACKEWLDKDEFEVEDADTTGGDLDDINKHSSIITHLLSQVRLGMDLTKVVLPTFILERRSLLEMYADFFAHPDLFVDVVNYSNPRDRMVAVVRWYLSAFHAGRKGSVAKKPYNPILGEMFRCFWVLPECEASRTEKCQKDGPVPWASEDDVAFIAEQVSHHPPISAFYAESFTKKISFNAHIWTKSKFLGLSVGVENIGQGCVSVVPYDEDYVLTFPNGYGRSILTVPWIEIGGKTNITCAKSGYQAALQFHCRPFYGGKKHRVTCDVMSPDKKSFLTVTGEWNGQMYAKYADKEEPEVFIDTLTMPTVMKTVKKISKQEENESRRLWEGVTESLKEDDVESATASKHKLEERQRAEARHRKEKGVAWETKLFHEVGENWVYDSSLVKRQAKHNARKMK</sequence>
<keyword evidence="14" id="KW-1185">Reference proteome</keyword>
<dbReference type="SUPFAM" id="SSF50729">
    <property type="entry name" value="PH domain-like"/>
    <property type="match status" value="1"/>
</dbReference>
<evidence type="ECO:0000313" key="14">
    <source>
        <dbReference type="Proteomes" id="UP001249851"/>
    </source>
</evidence>
<dbReference type="Gene3D" id="3.30.70.3490">
    <property type="match status" value="1"/>
</dbReference>
<gene>
    <name evidence="13" type="ORF">P5673_032963</name>
</gene>
<dbReference type="CDD" id="cd13290">
    <property type="entry name" value="PH_ORP9"/>
    <property type="match status" value="1"/>
</dbReference>
<dbReference type="GO" id="GO:0016020">
    <property type="term" value="C:membrane"/>
    <property type="evidence" value="ECO:0007669"/>
    <property type="project" value="TreeGrafter"/>
</dbReference>
<dbReference type="GO" id="GO:0006869">
    <property type="term" value="P:lipid transport"/>
    <property type="evidence" value="ECO:0007669"/>
    <property type="project" value="UniProtKB-KW"/>
</dbReference>
<dbReference type="FunFam" id="3.30.70.3490:FF:000001">
    <property type="entry name" value="Oxysterol-binding protein"/>
    <property type="match status" value="1"/>
</dbReference>
<dbReference type="GO" id="GO:0032934">
    <property type="term" value="F:sterol binding"/>
    <property type="evidence" value="ECO:0007669"/>
    <property type="project" value="TreeGrafter"/>
</dbReference>
<dbReference type="InterPro" id="IPR001849">
    <property type="entry name" value="PH_domain"/>
</dbReference>
<dbReference type="PROSITE" id="PS50003">
    <property type="entry name" value="PH_DOMAIN"/>
    <property type="match status" value="1"/>
</dbReference>
<comment type="caution">
    <text evidence="13">The sequence shown here is derived from an EMBL/GenBank/DDBJ whole genome shotgun (WGS) entry which is preliminary data.</text>
</comment>
<evidence type="ECO:0000256" key="1">
    <source>
        <dbReference type="ARBA" id="ARBA00008842"/>
    </source>
</evidence>